<gene>
    <name evidence="1" type="ORF">L9F63_005320</name>
</gene>
<reference evidence="1" key="2">
    <citation type="submission" date="2023-05" db="EMBL/GenBank/DDBJ databases">
        <authorList>
            <person name="Fouks B."/>
        </authorList>
    </citation>
    <scope>NUCLEOTIDE SEQUENCE</scope>
    <source>
        <strain evidence="1">Stay&amp;Tobe</strain>
        <tissue evidence="1">Testes</tissue>
    </source>
</reference>
<protein>
    <submittedName>
        <fullName evidence="1">Uncharacterized protein</fullName>
    </submittedName>
</protein>
<evidence type="ECO:0000313" key="2">
    <source>
        <dbReference type="Proteomes" id="UP001233999"/>
    </source>
</evidence>
<accession>A0AAD7ZD19</accession>
<name>A0AAD7ZD19_DIPPU</name>
<proteinExistence type="predicted"/>
<dbReference type="AlphaFoldDB" id="A0AAD7ZD19"/>
<keyword evidence="2" id="KW-1185">Reference proteome</keyword>
<sequence>LLLTLHWTFSAGGRSASSSLPTFLLPSSLAFDIILSKRVSFILEIWPNHSIRLTLISISISLSLYRSHIPWLILILQVGGFNNLLNEISKVFKQVSPNVRILCSYECGRITNLSLLLHPEMKLMKDRTCVACMGMINVRSIEAAILNDRRVQLRALSQKFNISY</sequence>
<comment type="caution">
    <text evidence="1">The sequence shown here is derived from an EMBL/GenBank/DDBJ whole genome shotgun (WGS) entry which is preliminary data.</text>
</comment>
<dbReference type="Proteomes" id="UP001233999">
    <property type="component" value="Unassembled WGS sequence"/>
</dbReference>
<feature type="non-terminal residue" evidence="1">
    <location>
        <position position="164"/>
    </location>
</feature>
<reference evidence="1" key="1">
    <citation type="journal article" date="2023" name="IScience">
        <title>Live-bearing cockroach genome reveals convergent evolutionary mechanisms linked to viviparity in insects and beyond.</title>
        <authorList>
            <person name="Fouks B."/>
            <person name="Harrison M.C."/>
            <person name="Mikhailova A.A."/>
            <person name="Marchal E."/>
            <person name="English S."/>
            <person name="Carruthers M."/>
            <person name="Jennings E.C."/>
            <person name="Chiamaka E.L."/>
            <person name="Frigard R.A."/>
            <person name="Pippel M."/>
            <person name="Attardo G.M."/>
            <person name="Benoit J.B."/>
            <person name="Bornberg-Bauer E."/>
            <person name="Tobe S.S."/>
        </authorList>
    </citation>
    <scope>NUCLEOTIDE SEQUENCE</scope>
    <source>
        <strain evidence="1">Stay&amp;Tobe</strain>
    </source>
</reference>
<evidence type="ECO:0000313" key="1">
    <source>
        <dbReference type="EMBL" id="KAJ9578450.1"/>
    </source>
</evidence>
<dbReference type="EMBL" id="JASPKZ010008878">
    <property type="protein sequence ID" value="KAJ9578450.1"/>
    <property type="molecule type" value="Genomic_DNA"/>
</dbReference>
<feature type="non-terminal residue" evidence="1">
    <location>
        <position position="1"/>
    </location>
</feature>
<organism evidence="1 2">
    <name type="scientific">Diploptera punctata</name>
    <name type="common">Pacific beetle cockroach</name>
    <dbReference type="NCBI Taxonomy" id="6984"/>
    <lineage>
        <taxon>Eukaryota</taxon>
        <taxon>Metazoa</taxon>
        <taxon>Ecdysozoa</taxon>
        <taxon>Arthropoda</taxon>
        <taxon>Hexapoda</taxon>
        <taxon>Insecta</taxon>
        <taxon>Pterygota</taxon>
        <taxon>Neoptera</taxon>
        <taxon>Polyneoptera</taxon>
        <taxon>Dictyoptera</taxon>
        <taxon>Blattodea</taxon>
        <taxon>Blaberoidea</taxon>
        <taxon>Blaberidae</taxon>
        <taxon>Diplopterinae</taxon>
        <taxon>Diploptera</taxon>
    </lineage>
</organism>